<keyword evidence="5" id="KW-0479">Metal-binding</keyword>
<keyword evidence="4" id="KW-0436">Ligase</keyword>
<dbReference type="InterPro" id="IPR001645">
    <property type="entry name" value="Folylpolyglutamate_synth"/>
</dbReference>
<accession>A0A1H2ZF05</accession>
<evidence type="ECO:0000313" key="12">
    <source>
        <dbReference type="EMBL" id="SDX15558.1"/>
    </source>
</evidence>
<protein>
    <recommendedName>
        <fullName evidence="3">tetrahydrofolate synthase</fullName>
        <ecNumber evidence="3">6.3.2.17</ecNumber>
    </recommendedName>
</protein>
<dbReference type="GO" id="GO:0005737">
    <property type="term" value="C:cytoplasm"/>
    <property type="evidence" value="ECO:0007669"/>
    <property type="project" value="TreeGrafter"/>
</dbReference>
<gene>
    <name evidence="12" type="ORF">SAMN05444336_103466</name>
</gene>
<dbReference type="Proteomes" id="UP000199118">
    <property type="component" value="Unassembled WGS sequence"/>
</dbReference>
<evidence type="ECO:0000256" key="6">
    <source>
        <dbReference type="ARBA" id="ARBA00022741"/>
    </source>
</evidence>
<evidence type="ECO:0000256" key="9">
    <source>
        <dbReference type="ARBA" id="ARBA00047493"/>
    </source>
</evidence>
<evidence type="ECO:0000313" key="13">
    <source>
        <dbReference type="Proteomes" id="UP000199118"/>
    </source>
</evidence>
<keyword evidence="13" id="KW-1185">Reference proteome</keyword>
<evidence type="ECO:0000256" key="1">
    <source>
        <dbReference type="ARBA" id="ARBA00001946"/>
    </source>
</evidence>
<dbReference type="EMBL" id="FNMZ01000003">
    <property type="protein sequence ID" value="SDX15558.1"/>
    <property type="molecule type" value="Genomic_DNA"/>
</dbReference>
<dbReference type="SUPFAM" id="SSF53244">
    <property type="entry name" value="MurD-like peptide ligases, peptide-binding domain"/>
    <property type="match status" value="1"/>
</dbReference>
<evidence type="ECO:0000256" key="4">
    <source>
        <dbReference type="ARBA" id="ARBA00022598"/>
    </source>
</evidence>
<dbReference type="GO" id="GO:0046654">
    <property type="term" value="P:tetrahydrofolate biosynthetic process"/>
    <property type="evidence" value="ECO:0007669"/>
    <property type="project" value="UniProtKB-UniPathway"/>
</dbReference>
<organism evidence="12 13">
    <name type="scientific">Albimonas donghaensis</name>
    <dbReference type="NCBI Taxonomy" id="356660"/>
    <lineage>
        <taxon>Bacteria</taxon>
        <taxon>Pseudomonadati</taxon>
        <taxon>Pseudomonadota</taxon>
        <taxon>Alphaproteobacteria</taxon>
        <taxon>Rhodobacterales</taxon>
        <taxon>Paracoccaceae</taxon>
        <taxon>Albimonas</taxon>
    </lineage>
</organism>
<dbReference type="UniPathway" id="UPA00077">
    <property type="reaction ID" value="UER00157"/>
</dbReference>
<dbReference type="PIRSF" id="PIRSF001563">
    <property type="entry name" value="Folylpolyglu_synth"/>
    <property type="match status" value="1"/>
</dbReference>
<dbReference type="Pfam" id="PF08245">
    <property type="entry name" value="Mur_ligase_M"/>
    <property type="match status" value="1"/>
</dbReference>
<dbReference type="AlphaFoldDB" id="A0A1H2ZF05"/>
<dbReference type="STRING" id="356660.SAMN05444336_103466"/>
<evidence type="ECO:0000256" key="2">
    <source>
        <dbReference type="ARBA" id="ARBA00008276"/>
    </source>
</evidence>
<dbReference type="PANTHER" id="PTHR11136">
    <property type="entry name" value="FOLYLPOLYGLUTAMATE SYNTHASE-RELATED"/>
    <property type="match status" value="1"/>
</dbReference>
<dbReference type="GO" id="GO:0004326">
    <property type="term" value="F:tetrahydrofolylpolyglutamate synthase activity"/>
    <property type="evidence" value="ECO:0007669"/>
    <property type="project" value="UniProtKB-EC"/>
</dbReference>
<dbReference type="FunFam" id="3.40.1190.10:FF:000011">
    <property type="entry name" value="Folylpolyglutamate synthase/dihydrofolate synthase"/>
    <property type="match status" value="1"/>
</dbReference>
<dbReference type="NCBIfam" id="TIGR01499">
    <property type="entry name" value="folC"/>
    <property type="match status" value="1"/>
</dbReference>
<dbReference type="InterPro" id="IPR018109">
    <property type="entry name" value="Folylpolyglutamate_synth_CS"/>
</dbReference>
<comment type="catalytic activity">
    <reaction evidence="9">
        <text>(6S)-5,6,7,8-tetrahydrofolyl-(gamma-L-Glu)(n) + L-glutamate + ATP = (6S)-5,6,7,8-tetrahydrofolyl-(gamma-L-Glu)(n+1) + ADP + phosphate + H(+)</text>
        <dbReference type="Rhea" id="RHEA:10580"/>
        <dbReference type="Rhea" id="RHEA-COMP:14738"/>
        <dbReference type="Rhea" id="RHEA-COMP:14740"/>
        <dbReference type="ChEBI" id="CHEBI:15378"/>
        <dbReference type="ChEBI" id="CHEBI:29985"/>
        <dbReference type="ChEBI" id="CHEBI:30616"/>
        <dbReference type="ChEBI" id="CHEBI:43474"/>
        <dbReference type="ChEBI" id="CHEBI:141005"/>
        <dbReference type="ChEBI" id="CHEBI:456216"/>
        <dbReference type="EC" id="6.3.2.17"/>
    </reaction>
</comment>
<feature type="domain" description="Mur ligase central" evidence="11">
    <location>
        <begin position="88"/>
        <end position="304"/>
    </location>
</feature>
<dbReference type="Gene3D" id="3.90.190.20">
    <property type="entry name" value="Mur ligase, C-terminal domain"/>
    <property type="match status" value="1"/>
</dbReference>
<dbReference type="GO" id="GO:0046872">
    <property type="term" value="F:metal ion binding"/>
    <property type="evidence" value="ECO:0007669"/>
    <property type="project" value="UniProtKB-KW"/>
</dbReference>
<feature type="region of interest" description="Disordered" evidence="10">
    <location>
        <begin position="1"/>
        <end position="22"/>
    </location>
</feature>
<dbReference type="Gene3D" id="3.40.1190.10">
    <property type="entry name" value="Mur-like, catalytic domain"/>
    <property type="match status" value="1"/>
</dbReference>
<comment type="cofactor">
    <cofactor evidence="1">
        <name>Mg(2+)</name>
        <dbReference type="ChEBI" id="CHEBI:18420"/>
    </cofactor>
</comment>
<dbReference type="SUPFAM" id="SSF53623">
    <property type="entry name" value="MurD-like peptide ligases, catalytic domain"/>
    <property type="match status" value="1"/>
</dbReference>
<evidence type="ECO:0000256" key="7">
    <source>
        <dbReference type="ARBA" id="ARBA00022840"/>
    </source>
</evidence>
<dbReference type="InterPro" id="IPR013221">
    <property type="entry name" value="Mur_ligase_cen"/>
</dbReference>
<evidence type="ECO:0000256" key="5">
    <source>
        <dbReference type="ARBA" id="ARBA00022723"/>
    </source>
</evidence>
<dbReference type="InterPro" id="IPR036565">
    <property type="entry name" value="Mur-like_cat_sf"/>
</dbReference>
<dbReference type="EC" id="6.3.2.17" evidence="3"/>
<comment type="similarity">
    <text evidence="2">Belongs to the folylpolyglutamate synthase family.</text>
</comment>
<keyword evidence="8" id="KW-0460">Magnesium</keyword>
<dbReference type="InterPro" id="IPR036615">
    <property type="entry name" value="Mur_ligase_C_dom_sf"/>
</dbReference>
<evidence type="ECO:0000259" key="11">
    <source>
        <dbReference type="Pfam" id="PF08245"/>
    </source>
</evidence>
<dbReference type="GO" id="GO:0005524">
    <property type="term" value="F:ATP binding"/>
    <property type="evidence" value="ECO:0007669"/>
    <property type="project" value="UniProtKB-KW"/>
</dbReference>
<dbReference type="GO" id="GO:0008841">
    <property type="term" value="F:dihydrofolate synthase activity"/>
    <property type="evidence" value="ECO:0007669"/>
    <property type="project" value="TreeGrafter"/>
</dbReference>
<feature type="compositionally biased region" description="Low complexity" evidence="10">
    <location>
        <begin position="9"/>
        <end position="22"/>
    </location>
</feature>
<dbReference type="PANTHER" id="PTHR11136:SF0">
    <property type="entry name" value="DIHYDROFOLATE SYNTHETASE-RELATED"/>
    <property type="match status" value="1"/>
</dbReference>
<sequence length="480" mass="49907">MTAPRPLETGRGPAAEAPRPETAAADAVYRASVLGAPKPGTASAGSDVILDRLMGLHPKIIDLTLDRMWTLLDALGNPERSLPGVVHIAGTNGKGSTLAMIRAGLEAAGRTTNVYTSPHLARFHERIRLHGALIPEPDFAALLDDCERLNGGRNITFFEITTCAALLAFARRPADHTLLETGLGGRLDATNVVARPALTVITPISLDHQQYLGETVELIAAEKAGILKPGTPCVVGPQTDEALAVIEARAEAIGAPLIVSGRDWQAWSEGGRLIFQDEAGLLDLALPALAGAHQVQNAGAAIAALRTLGADDAACAGGLARVQWPARLQRLDPARLPGLPADAEVWLDGGHNEAAGEALSVHMNALWGRRPAPLHLICGMLETKDPSTFLRHFKGLADHVTAVAIPEAAASLPAEAVARAAAASGIAAEPAADFHAALAATGRRVDVAAQTAGTAASPRVLICGSLYLAGWVLRQLAPPE</sequence>
<evidence type="ECO:0000256" key="10">
    <source>
        <dbReference type="SAM" id="MobiDB-lite"/>
    </source>
</evidence>
<reference evidence="12 13" key="1">
    <citation type="submission" date="2016-10" db="EMBL/GenBank/DDBJ databases">
        <authorList>
            <person name="de Groot N.N."/>
        </authorList>
    </citation>
    <scope>NUCLEOTIDE SEQUENCE [LARGE SCALE GENOMIC DNA]</scope>
    <source>
        <strain evidence="12 13">DSM 17890</strain>
    </source>
</reference>
<evidence type="ECO:0000256" key="3">
    <source>
        <dbReference type="ARBA" id="ARBA00013025"/>
    </source>
</evidence>
<keyword evidence="6" id="KW-0547">Nucleotide-binding</keyword>
<name>A0A1H2ZF05_9RHOB</name>
<evidence type="ECO:0000256" key="8">
    <source>
        <dbReference type="ARBA" id="ARBA00022842"/>
    </source>
</evidence>
<keyword evidence="7" id="KW-0067">ATP-binding</keyword>
<proteinExistence type="inferred from homology"/>
<dbReference type="PROSITE" id="PS01012">
    <property type="entry name" value="FOLYLPOLYGLU_SYNT_2"/>
    <property type="match status" value="1"/>
</dbReference>